<organism evidence="1 2">
    <name type="scientific">Paenibacillus agilis</name>
    <dbReference type="NCBI Taxonomy" id="3020863"/>
    <lineage>
        <taxon>Bacteria</taxon>
        <taxon>Bacillati</taxon>
        <taxon>Bacillota</taxon>
        <taxon>Bacilli</taxon>
        <taxon>Bacillales</taxon>
        <taxon>Paenibacillaceae</taxon>
        <taxon>Paenibacillus</taxon>
    </lineage>
</organism>
<dbReference type="EMBL" id="VNJK01000001">
    <property type="protein sequence ID" value="TVX93014.1"/>
    <property type="molecule type" value="Genomic_DNA"/>
</dbReference>
<evidence type="ECO:0000313" key="1">
    <source>
        <dbReference type="EMBL" id="TVX93014.1"/>
    </source>
</evidence>
<gene>
    <name evidence="1" type="ORF">FPZ44_08055</name>
</gene>
<proteinExistence type="predicted"/>
<dbReference type="AlphaFoldDB" id="A0A559IZG8"/>
<evidence type="ECO:0000313" key="2">
    <source>
        <dbReference type="Proteomes" id="UP000318102"/>
    </source>
</evidence>
<dbReference type="RefSeq" id="WP_144989082.1">
    <property type="nucleotide sequence ID" value="NZ_VNJK01000001.1"/>
</dbReference>
<name>A0A559IZG8_9BACL</name>
<comment type="caution">
    <text evidence="1">The sequence shown here is derived from an EMBL/GenBank/DDBJ whole genome shotgun (WGS) entry which is preliminary data.</text>
</comment>
<protein>
    <submittedName>
        <fullName evidence="1">Uncharacterized protein</fullName>
    </submittedName>
</protein>
<accession>A0A559IZG8</accession>
<dbReference type="OrthoDB" id="2621268at2"/>
<sequence length="69" mass="7724">MSLNVTREQIEVVVTPKMNYTPSILSVRTATGIVEIQADDDQLAEIEHAIKQHLDSVKYSTQEVAHDTD</sequence>
<reference evidence="1 2" key="1">
    <citation type="submission" date="2019-07" db="EMBL/GenBank/DDBJ databases">
        <authorList>
            <person name="Kim J."/>
        </authorList>
    </citation>
    <scope>NUCLEOTIDE SEQUENCE [LARGE SCALE GENOMIC DNA]</scope>
    <source>
        <strain evidence="1 2">N4</strain>
    </source>
</reference>
<dbReference type="Proteomes" id="UP000318102">
    <property type="component" value="Unassembled WGS sequence"/>
</dbReference>
<keyword evidence="2" id="KW-1185">Reference proteome</keyword>